<feature type="region of interest" description="Disordered" evidence="1">
    <location>
        <begin position="149"/>
        <end position="172"/>
    </location>
</feature>
<feature type="region of interest" description="Disordered" evidence="1">
    <location>
        <begin position="188"/>
        <end position="209"/>
    </location>
</feature>
<evidence type="ECO:0000313" key="3">
    <source>
        <dbReference type="Proteomes" id="UP001212152"/>
    </source>
</evidence>
<dbReference type="EMBL" id="JADGJQ010000013">
    <property type="protein sequence ID" value="KAJ3181207.1"/>
    <property type="molecule type" value="Genomic_DNA"/>
</dbReference>
<protein>
    <submittedName>
        <fullName evidence="2">Uncharacterized protein</fullName>
    </submittedName>
</protein>
<organism evidence="2 3">
    <name type="scientific">Geranomyces variabilis</name>
    <dbReference type="NCBI Taxonomy" id="109894"/>
    <lineage>
        <taxon>Eukaryota</taxon>
        <taxon>Fungi</taxon>
        <taxon>Fungi incertae sedis</taxon>
        <taxon>Chytridiomycota</taxon>
        <taxon>Chytridiomycota incertae sedis</taxon>
        <taxon>Chytridiomycetes</taxon>
        <taxon>Spizellomycetales</taxon>
        <taxon>Powellomycetaceae</taxon>
        <taxon>Geranomyces</taxon>
    </lineage>
</organism>
<sequence length="258" mass="28022">MAVEAMLQPHGPAGACRKPRACANDPLLVNVSDLCTQVEKVLSTEEAALDDRKRTLARLWTDIDELRDRFAQKKPVFKIMGLEFPLPENDALSSSSSSSDSPILSPLSYLPSPLSLADTRDHCTTRASKEDLGRTLSPSDIVVPHLRGRSKLQSMPPPPPPELQAHGPGSYAWSPTAESLANMTETTAGEAHVTNKQESDEGLGPESQSLTNQLRRARGVLGRAKSLGSMFGKKKKSAQGLPFAPAVHGKGWKFWKDY</sequence>
<dbReference type="AlphaFoldDB" id="A0AAD5XPE0"/>
<evidence type="ECO:0000313" key="2">
    <source>
        <dbReference type="EMBL" id="KAJ3181207.1"/>
    </source>
</evidence>
<name>A0AAD5XPE0_9FUNG</name>
<gene>
    <name evidence="2" type="ORF">HDU87_001336</name>
</gene>
<proteinExistence type="predicted"/>
<comment type="caution">
    <text evidence="2">The sequence shown here is derived from an EMBL/GenBank/DDBJ whole genome shotgun (WGS) entry which is preliminary data.</text>
</comment>
<dbReference type="Proteomes" id="UP001212152">
    <property type="component" value="Unassembled WGS sequence"/>
</dbReference>
<accession>A0AAD5XPE0</accession>
<evidence type="ECO:0000256" key="1">
    <source>
        <dbReference type="SAM" id="MobiDB-lite"/>
    </source>
</evidence>
<reference evidence="2" key="1">
    <citation type="submission" date="2020-05" db="EMBL/GenBank/DDBJ databases">
        <title>Phylogenomic resolution of chytrid fungi.</title>
        <authorList>
            <person name="Stajich J.E."/>
            <person name="Amses K."/>
            <person name="Simmons R."/>
            <person name="Seto K."/>
            <person name="Myers J."/>
            <person name="Bonds A."/>
            <person name="Quandt C.A."/>
            <person name="Barry K."/>
            <person name="Liu P."/>
            <person name="Grigoriev I."/>
            <person name="Longcore J.E."/>
            <person name="James T.Y."/>
        </authorList>
    </citation>
    <scope>NUCLEOTIDE SEQUENCE</scope>
    <source>
        <strain evidence="2">JEL0379</strain>
    </source>
</reference>
<keyword evidence="3" id="KW-1185">Reference proteome</keyword>